<dbReference type="InterPro" id="IPR005586">
    <property type="entry name" value="ABC_trans_aux"/>
</dbReference>
<evidence type="ECO:0000313" key="3">
    <source>
        <dbReference type="Proteomes" id="UP000683557"/>
    </source>
</evidence>
<proteinExistence type="predicted"/>
<dbReference type="RefSeq" id="WP_216801971.1">
    <property type="nucleotide sequence ID" value="NZ_CP076723.1"/>
</dbReference>
<dbReference type="Pfam" id="PF03886">
    <property type="entry name" value="ABC_trans_aux"/>
    <property type="match status" value="1"/>
</dbReference>
<gene>
    <name evidence="2" type="ORF">KP004_08915</name>
</gene>
<organism evidence="2 3">
    <name type="scientific">Geomonas oryzisoli</name>
    <dbReference type="NCBI Taxonomy" id="2847992"/>
    <lineage>
        <taxon>Bacteria</taxon>
        <taxon>Pseudomonadati</taxon>
        <taxon>Thermodesulfobacteriota</taxon>
        <taxon>Desulfuromonadia</taxon>
        <taxon>Geobacterales</taxon>
        <taxon>Geobacteraceae</taxon>
        <taxon>Geomonas</taxon>
    </lineage>
</organism>
<protein>
    <submittedName>
        <fullName evidence="2">PqiC family protein</fullName>
    </submittedName>
</protein>
<dbReference type="Proteomes" id="UP000683557">
    <property type="component" value="Chromosome"/>
</dbReference>
<sequence>MLRTIAALGIVAVVLFCSACSRSPRVTYYTLTPALPAGAVQQAFSSSVAVGPVTIPELVNRPQLVVRLTPNRVDVLEQHRWAEPLKNEIPRLLAQDLAPLLGSGRVFTYDQVSGAAARYRVLVDIVRLEAIPGDSVVVEAGWVVRGAANARREGRIEVREKVAGSDYDAVTAALSRALAAVSAEVAKSVRSEASGVK</sequence>
<keyword evidence="3" id="KW-1185">Reference proteome</keyword>
<evidence type="ECO:0000259" key="1">
    <source>
        <dbReference type="Pfam" id="PF03886"/>
    </source>
</evidence>
<accession>A0ABX8JF02</accession>
<feature type="domain" description="ABC-type transport auxiliary lipoprotein component" evidence="1">
    <location>
        <begin position="29"/>
        <end position="186"/>
    </location>
</feature>
<dbReference type="EMBL" id="CP076723">
    <property type="protein sequence ID" value="QWV95277.1"/>
    <property type="molecule type" value="Genomic_DNA"/>
</dbReference>
<name>A0ABX8JF02_9BACT</name>
<reference evidence="2 3" key="1">
    <citation type="submission" date="2021-06" db="EMBL/GenBank/DDBJ databases">
        <title>Gemonas diversity in paddy soil.</title>
        <authorList>
            <person name="Liu G."/>
        </authorList>
    </citation>
    <scope>NUCLEOTIDE SEQUENCE [LARGE SCALE GENOMIC DNA]</scope>
    <source>
        <strain evidence="2 3">RG10</strain>
    </source>
</reference>
<evidence type="ECO:0000313" key="2">
    <source>
        <dbReference type="EMBL" id="QWV95277.1"/>
    </source>
</evidence>